<dbReference type="HOGENOM" id="CLU_3039622_0_0_11"/>
<name>S2WFI9_9ACTO</name>
<sequence>MSQFVTLQGLTSSMCADYRITMAHWRRWHHHFMSARLLAPASAPSARLRPDSEY</sequence>
<protein>
    <submittedName>
        <fullName evidence="1">Uncharacterized protein</fullName>
    </submittedName>
</protein>
<gene>
    <name evidence="1" type="ORF">HMPREF9237_01285</name>
</gene>
<reference evidence="1 2" key="1">
    <citation type="submission" date="2013-05" db="EMBL/GenBank/DDBJ databases">
        <title>The Genome Sequence of Actinobaculum schaalii FB123-CNA2.</title>
        <authorList>
            <consortium name="The Broad Institute Genomics Platform"/>
            <person name="Earl A."/>
            <person name="Ward D."/>
            <person name="Feldgarden M."/>
            <person name="Gevers D."/>
            <person name="Saerens B."/>
            <person name="Vaneechoutte M."/>
            <person name="Walker B."/>
            <person name="Young S."/>
            <person name="Zeng Q."/>
            <person name="Gargeya S."/>
            <person name="Fitzgerald M."/>
            <person name="Haas B."/>
            <person name="Abouelleil A."/>
            <person name="Allen A.W."/>
            <person name="Alvarado L."/>
            <person name="Arachchi H.M."/>
            <person name="Berlin A.M."/>
            <person name="Chapman S.B."/>
            <person name="Gainer-Dewar J."/>
            <person name="Goldberg J."/>
            <person name="Griggs A."/>
            <person name="Gujja S."/>
            <person name="Hansen M."/>
            <person name="Howarth C."/>
            <person name="Imamovic A."/>
            <person name="Ireland A."/>
            <person name="Larimer J."/>
            <person name="McCowan C."/>
            <person name="Murphy C."/>
            <person name="Pearson M."/>
            <person name="Poon T.W."/>
            <person name="Priest M."/>
            <person name="Roberts A."/>
            <person name="Saif S."/>
            <person name="Shea T."/>
            <person name="Sisk P."/>
            <person name="Sykes S."/>
            <person name="Wortman J."/>
            <person name="Nusbaum C."/>
            <person name="Birren B."/>
        </authorList>
    </citation>
    <scope>NUCLEOTIDE SEQUENCE [LARGE SCALE GENOMIC DNA]</scope>
    <source>
        <strain evidence="1 2">FB123-CNA-2</strain>
    </source>
</reference>
<dbReference type="EMBL" id="AGWM01000011">
    <property type="protein sequence ID" value="EPD26659.1"/>
    <property type="molecule type" value="Genomic_DNA"/>
</dbReference>
<keyword evidence="2" id="KW-1185">Reference proteome</keyword>
<dbReference type="Proteomes" id="UP000014393">
    <property type="component" value="Unassembled WGS sequence"/>
</dbReference>
<organism evidence="1 2">
    <name type="scientific">Actinotignum schaalii FB123-CNA-2</name>
    <dbReference type="NCBI Taxonomy" id="883067"/>
    <lineage>
        <taxon>Bacteria</taxon>
        <taxon>Bacillati</taxon>
        <taxon>Actinomycetota</taxon>
        <taxon>Actinomycetes</taxon>
        <taxon>Actinomycetales</taxon>
        <taxon>Actinomycetaceae</taxon>
        <taxon>Actinotignum</taxon>
    </lineage>
</organism>
<comment type="caution">
    <text evidence="1">The sequence shown here is derived from an EMBL/GenBank/DDBJ whole genome shotgun (WGS) entry which is preliminary data.</text>
</comment>
<evidence type="ECO:0000313" key="1">
    <source>
        <dbReference type="EMBL" id="EPD26659.1"/>
    </source>
</evidence>
<proteinExistence type="predicted"/>
<evidence type="ECO:0000313" key="2">
    <source>
        <dbReference type="Proteomes" id="UP000014393"/>
    </source>
</evidence>
<accession>S2WFI9</accession>
<dbReference type="AlphaFoldDB" id="S2WFI9"/>